<proteinExistence type="inferred from homology"/>
<dbReference type="KEGG" id="svt:SVTN_04345"/>
<name>A0A0B5HTI9_9ACTN</name>
<dbReference type="Proteomes" id="UP000031774">
    <property type="component" value="Chromosome"/>
</dbReference>
<evidence type="ECO:0000313" key="9">
    <source>
        <dbReference type="EMBL" id="AJF63781.1"/>
    </source>
</evidence>
<protein>
    <recommendedName>
        <fullName evidence="8">Methionyl/Leucyl tRNA synthetase domain-containing protein</fullName>
    </recommendedName>
</protein>
<keyword evidence="2 7" id="KW-0547">Nucleotide-binding</keyword>
<evidence type="ECO:0000256" key="6">
    <source>
        <dbReference type="ARBA" id="ARBA00047364"/>
    </source>
</evidence>
<gene>
    <name evidence="9" type="ORF">SVTN_04345</name>
</gene>
<dbReference type="InterPro" id="IPR023458">
    <property type="entry name" value="Met-tRNA_ligase_1"/>
</dbReference>
<evidence type="ECO:0000256" key="3">
    <source>
        <dbReference type="ARBA" id="ARBA00022840"/>
    </source>
</evidence>
<dbReference type="SUPFAM" id="SSF52374">
    <property type="entry name" value="Nucleotidylyl transferase"/>
    <property type="match status" value="1"/>
</dbReference>
<dbReference type="RefSeq" id="WP_041127865.1">
    <property type="nucleotide sequence ID" value="NZ_CP010407.1"/>
</dbReference>
<dbReference type="PROSITE" id="PS00178">
    <property type="entry name" value="AA_TRNA_LIGASE_I"/>
    <property type="match status" value="1"/>
</dbReference>
<comment type="similarity">
    <text evidence="7">Belongs to the class-I aminoacyl-tRNA synthetase family.</text>
</comment>
<evidence type="ECO:0000313" key="10">
    <source>
        <dbReference type="Proteomes" id="UP000031774"/>
    </source>
</evidence>
<evidence type="ECO:0000256" key="4">
    <source>
        <dbReference type="ARBA" id="ARBA00022917"/>
    </source>
</evidence>
<dbReference type="Gene3D" id="3.40.50.620">
    <property type="entry name" value="HUPs"/>
    <property type="match status" value="1"/>
</dbReference>
<keyword evidence="3 7" id="KW-0067">ATP-binding</keyword>
<evidence type="ECO:0000256" key="7">
    <source>
        <dbReference type="RuleBase" id="RU363039"/>
    </source>
</evidence>
<dbReference type="HOGENOM" id="CLU_009710_10_1_11"/>
<dbReference type="AlphaFoldDB" id="A0A0B5HTI9"/>
<dbReference type="Pfam" id="PF09334">
    <property type="entry name" value="tRNA-synt_1g"/>
    <property type="match status" value="2"/>
</dbReference>
<keyword evidence="4 7" id="KW-0648">Protein biosynthesis</keyword>
<dbReference type="InterPro" id="IPR029038">
    <property type="entry name" value="MetRS_Zn"/>
</dbReference>
<keyword evidence="10" id="KW-1185">Reference proteome</keyword>
<comment type="catalytic activity">
    <reaction evidence="6">
        <text>tRNA(Met) + L-methionine + ATP = L-methionyl-tRNA(Met) + AMP + diphosphate</text>
        <dbReference type="Rhea" id="RHEA:13481"/>
        <dbReference type="Rhea" id="RHEA-COMP:9667"/>
        <dbReference type="Rhea" id="RHEA-COMP:9698"/>
        <dbReference type="ChEBI" id="CHEBI:30616"/>
        <dbReference type="ChEBI" id="CHEBI:33019"/>
        <dbReference type="ChEBI" id="CHEBI:57844"/>
        <dbReference type="ChEBI" id="CHEBI:78442"/>
        <dbReference type="ChEBI" id="CHEBI:78530"/>
        <dbReference type="ChEBI" id="CHEBI:456215"/>
        <dbReference type="EC" id="6.1.1.10"/>
    </reaction>
</comment>
<sequence length="531" mass="57836">MTDHLILAALPTPNGELHLGHLGGPFLAADALARHLRAEGHRVTTFSATDGWESYVLDAARREARSPEDTARDHHSRIEAALTATSCRPDVFLDVHEEEVASDHRDWHHGLAERLVERGRVEIRRERLLTDADTGEELVACWLAGRCPDCGEEVAGYTCEACGMWFQPAHLRDPRPRHPRGGVAVTETASAFLRLDAPVLLDMARERRVPEDYVDLIRRYLELNGHVWRLTHPLGWGIPWTTELPPAPRQVHSTYGLGTTAMFLLAGRQHARLHGLPGNPLLPDGTARPRFTLCFGMDGALPLLMQLAVQEAAGIPSAPDEYRFNQFMTLDGEKFSTSRNHVIRVLDYVAAGLDPDALRFHLARLSPGEKPTDFSPDAFAADVTVTLAGRLSLLLDACENMYGPPPCPEPVHVLGRFEEAAARHRRAFATGDLAAAAEAVDDWLAFAAGAIDTADAPGLLAALAALAAPLMPRWADLVWNRLEIPGTPALTTAARVLSSGTVPLASPTPGSLPRFAPVSAAEVRALTQRCH</sequence>
<dbReference type="Gene3D" id="2.20.28.20">
    <property type="entry name" value="Methionyl-tRNA synthetase, Zn-domain"/>
    <property type="match status" value="1"/>
</dbReference>
<evidence type="ECO:0000256" key="1">
    <source>
        <dbReference type="ARBA" id="ARBA00022598"/>
    </source>
</evidence>
<dbReference type="GO" id="GO:0004825">
    <property type="term" value="F:methionine-tRNA ligase activity"/>
    <property type="evidence" value="ECO:0007669"/>
    <property type="project" value="UniProtKB-EC"/>
</dbReference>
<organism evidence="9 10">
    <name type="scientific">Streptomyces vietnamensis</name>
    <dbReference type="NCBI Taxonomy" id="362257"/>
    <lineage>
        <taxon>Bacteria</taxon>
        <taxon>Bacillati</taxon>
        <taxon>Actinomycetota</taxon>
        <taxon>Actinomycetes</taxon>
        <taxon>Kitasatosporales</taxon>
        <taxon>Streptomycetaceae</taxon>
        <taxon>Streptomyces</taxon>
    </lineage>
</organism>
<evidence type="ECO:0000256" key="2">
    <source>
        <dbReference type="ARBA" id="ARBA00022741"/>
    </source>
</evidence>
<dbReference type="InterPro" id="IPR014729">
    <property type="entry name" value="Rossmann-like_a/b/a_fold"/>
</dbReference>
<feature type="domain" description="Methionyl/Leucyl tRNA synthetase" evidence="8">
    <location>
        <begin position="5"/>
        <end position="240"/>
    </location>
</feature>
<dbReference type="PANTHER" id="PTHR45765">
    <property type="entry name" value="METHIONINE--TRNA LIGASE"/>
    <property type="match status" value="1"/>
</dbReference>
<evidence type="ECO:0000259" key="8">
    <source>
        <dbReference type="Pfam" id="PF09334"/>
    </source>
</evidence>
<dbReference type="PANTHER" id="PTHR45765:SF1">
    <property type="entry name" value="METHIONINE--TRNA LIGASE, CYTOPLASMIC"/>
    <property type="match status" value="1"/>
</dbReference>
<reference evidence="9 10" key="1">
    <citation type="submission" date="2014-12" db="EMBL/GenBank/DDBJ databases">
        <title>Complete genome sequence of Streptomyces vietnamensis strain GIMV4.0001, a genetic manipulable producer of the benzoisochromanequinone antibiotic granaticin.</title>
        <authorList>
            <person name="Deng M.R."/>
            <person name="Guo J."/>
            <person name="Ma L.Y."/>
            <person name="Feng G.D."/>
            <person name="Mo C.Y."/>
            <person name="Zhu H.H."/>
        </authorList>
    </citation>
    <scope>NUCLEOTIDE SEQUENCE [LARGE SCALE GENOMIC DNA]</scope>
    <source>
        <strain evidence="10">GIMV4.0001</strain>
    </source>
</reference>
<dbReference type="EMBL" id="CP010407">
    <property type="protein sequence ID" value="AJF63781.1"/>
    <property type="molecule type" value="Genomic_DNA"/>
</dbReference>
<dbReference type="InterPro" id="IPR001412">
    <property type="entry name" value="aa-tRNA-synth_I_CS"/>
</dbReference>
<feature type="domain" description="Methionyl/Leucyl tRNA synthetase" evidence="8">
    <location>
        <begin position="317"/>
        <end position="392"/>
    </location>
</feature>
<evidence type="ECO:0000256" key="5">
    <source>
        <dbReference type="ARBA" id="ARBA00023146"/>
    </source>
</evidence>
<keyword evidence="5 7" id="KW-0030">Aminoacyl-tRNA synthetase</keyword>
<keyword evidence="1 7" id="KW-0436">Ligase</keyword>
<dbReference type="GO" id="GO:0005829">
    <property type="term" value="C:cytosol"/>
    <property type="evidence" value="ECO:0007669"/>
    <property type="project" value="TreeGrafter"/>
</dbReference>
<dbReference type="STRING" id="362257.SVTN_04345"/>
<dbReference type="SUPFAM" id="SSF57770">
    <property type="entry name" value="Methionyl-tRNA synthetase (MetRS), Zn-domain"/>
    <property type="match status" value="1"/>
</dbReference>
<accession>A0A0B5HTI9</accession>
<dbReference type="InterPro" id="IPR015413">
    <property type="entry name" value="Methionyl/Leucyl_tRNA_Synth"/>
</dbReference>
<dbReference type="GO" id="GO:0006431">
    <property type="term" value="P:methionyl-tRNA aminoacylation"/>
    <property type="evidence" value="ECO:0007669"/>
    <property type="project" value="TreeGrafter"/>
</dbReference>
<dbReference type="GO" id="GO:0005524">
    <property type="term" value="F:ATP binding"/>
    <property type="evidence" value="ECO:0007669"/>
    <property type="project" value="UniProtKB-KW"/>
</dbReference>